<accession>A0A9J6RQP8</accession>
<dbReference type="Proteomes" id="UP001069090">
    <property type="component" value="Unassembled WGS sequence"/>
</dbReference>
<comment type="caution">
    <text evidence="3">The sequence shown here is derived from an EMBL/GenBank/DDBJ whole genome shotgun (WGS) entry which is preliminary data.</text>
</comment>
<evidence type="ECO:0000259" key="2">
    <source>
        <dbReference type="Pfam" id="PF13462"/>
    </source>
</evidence>
<organism evidence="3 4">
    <name type="scientific">Dasania phycosphaerae</name>
    <dbReference type="NCBI Taxonomy" id="2950436"/>
    <lineage>
        <taxon>Bacteria</taxon>
        <taxon>Pseudomonadati</taxon>
        <taxon>Pseudomonadota</taxon>
        <taxon>Gammaproteobacteria</taxon>
        <taxon>Cellvibrionales</taxon>
        <taxon>Spongiibacteraceae</taxon>
        <taxon>Dasania</taxon>
    </lineage>
</organism>
<reference evidence="3 4" key="1">
    <citation type="submission" date="2022-12" db="EMBL/GenBank/DDBJ databases">
        <title>Dasania phycosphaerae sp. nov., isolated from particulate material of the south coast of Korea.</title>
        <authorList>
            <person name="Jiang Y."/>
        </authorList>
    </citation>
    <scope>NUCLEOTIDE SEQUENCE [LARGE SCALE GENOMIC DNA]</scope>
    <source>
        <strain evidence="3 4">GY-19</strain>
    </source>
</reference>
<dbReference type="Gene3D" id="3.40.30.10">
    <property type="entry name" value="Glutaredoxin"/>
    <property type="match status" value="1"/>
</dbReference>
<dbReference type="InterPro" id="IPR036249">
    <property type="entry name" value="Thioredoxin-like_sf"/>
</dbReference>
<dbReference type="InterPro" id="IPR051470">
    <property type="entry name" value="Thiol:disulfide_interchange"/>
</dbReference>
<dbReference type="Pfam" id="PF13462">
    <property type="entry name" value="Thioredoxin_4"/>
    <property type="match status" value="1"/>
</dbReference>
<feature type="domain" description="Thioredoxin-like fold" evidence="2">
    <location>
        <begin position="87"/>
        <end position="236"/>
    </location>
</feature>
<evidence type="ECO:0000256" key="1">
    <source>
        <dbReference type="SAM" id="Phobius"/>
    </source>
</evidence>
<dbReference type="PANTHER" id="PTHR35272:SF3">
    <property type="entry name" value="THIOL:DISULFIDE INTERCHANGE PROTEIN DSBC"/>
    <property type="match status" value="1"/>
</dbReference>
<dbReference type="AlphaFoldDB" id="A0A9J6RQP8"/>
<keyword evidence="1" id="KW-0472">Membrane</keyword>
<feature type="transmembrane region" description="Helical" evidence="1">
    <location>
        <begin position="6"/>
        <end position="25"/>
    </location>
</feature>
<keyword evidence="1" id="KW-1133">Transmembrane helix</keyword>
<evidence type="ECO:0000313" key="3">
    <source>
        <dbReference type="EMBL" id="MCZ0866455.1"/>
    </source>
</evidence>
<dbReference type="PANTHER" id="PTHR35272">
    <property type="entry name" value="THIOL:DISULFIDE INTERCHANGE PROTEIN DSBC-RELATED"/>
    <property type="match status" value="1"/>
</dbReference>
<dbReference type="EMBL" id="JAPTGG010000013">
    <property type="protein sequence ID" value="MCZ0866455.1"/>
    <property type="molecule type" value="Genomic_DNA"/>
</dbReference>
<protein>
    <submittedName>
        <fullName evidence="3">DsbA family protein</fullName>
    </submittedName>
</protein>
<proteinExistence type="predicted"/>
<sequence>MRGNQLITGVLIISTVTLIASNIYLHTELINLKASTDQPPGEHLSQHDVITLVDDRLSSLEKRKAQELLSSLEEQFQLAQVSTPDNRLIYGELNARITLQEYGDIECPYCRKMHGSIKQVVEHSQGVINWEFKHFPLGSHNPVAAIESQAIECVKEAYDNRTAWIALERFMMDTKGNGKGLGDIPEYVRSFGLNGSLIGNCLASDDHKGKINQDYEDGRRAGITATPAIRILDNQTGQDYLLKGYRTPEQLLQAVQQILSQ</sequence>
<dbReference type="RefSeq" id="WP_268905147.1">
    <property type="nucleotide sequence ID" value="NZ_JAPTGG010000013.1"/>
</dbReference>
<keyword evidence="1" id="KW-0812">Transmembrane</keyword>
<keyword evidence="4" id="KW-1185">Reference proteome</keyword>
<name>A0A9J6RQP8_9GAMM</name>
<dbReference type="InterPro" id="IPR012336">
    <property type="entry name" value="Thioredoxin-like_fold"/>
</dbReference>
<evidence type="ECO:0000313" key="4">
    <source>
        <dbReference type="Proteomes" id="UP001069090"/>
    </source>
</evidence>
<gene>
    <name evidence="3" type="ORF">O0V09_14685</name>
</gene>
<dbReference type="SUPFAM" id="SSF52833">
    <property type="entry name" value="Thioredoxin-like"/>
    <property type="match status" value="1"/>
</dbReference>